<organism evidence="17">
    <name type="scientific">Zea mays</name>
    <name type="common">Maize</name>
    <dbReference type="NCBI Taxonomy" id="4577"/>
    <lineage>
        <taxon>Eukaryota</taxon>
        <taxon>Viridiplantae</taxon>
        <taxon>Streptophyta</taxon>
        <taxon>Embryophyta</taxon>
        <taxon>Tracheophyta</taxon>
        <taxon>Spermatophyta</taxon>
        <taxon>Magnoliopsida</taxon>
        <taxon>Liliopsida</taxon>
        <taxon>Poales</taxon>
        <taxon>Poaceae</taxon>
        <taxon>PACMAD clade</taxon>
        <taxon>Panicoideae</taxon>
        <taxon>Andropogonodae</taxon>
        <taxon>Andropogoneae</taxon>
        <taxon>Tripsacinae</taxon>
        <taxon>Zea</taxon>
    </lineage>
</organism>
<evidence type="ECO:0000256" key="1">
    <source>
        <dbReference type="ARBA" id="ARBA00003198"/>
    </source>
</evidence>
<feature type="transmembrane region" description="Helical" evidence="14">
    <location>
        <begin position="266"/>
        <end position="284"/>
    </location>
</feature>
<accession>A0A1D6QMY8</accession>
<feature type="region of interest" description="Disordered" evidence="13">
    <location>
        <begin position="504"/>
        <end position="527"/>
    </location>
</feature>
<comment type="similarity">
    <text evidence="11">Belongs to the monovalent cation:proton antiporter 2 (CPA2) transporter (TC 2.A.37) family. CHX (TC 2.A.37.4) subfamily.</text>
</comment>
<keyword evidence="5" id="KW-0633">Potassium transport</keyword>
<feature type="transmembrane region" description="Helical" evidence="14">
    <location>
        <begin position="118"/>
        <end position="142"/>
    </location>
</feature>
<comment type="subcellular location">
    <subcellularLocation>
        <location evidence="3">Membrane</location>
        <topology evidence="3">Multi-pass membrane protein</topology>
    </subcellularLocation>
    <subcellularLocation>
        <location evidence="2">Plastid</location>
        <location evidence="2">Chloroplast envelope</location>
    </subcellularLocation>
</comment>
<keyword evidence="8 14" id="KW-1133">Transmembrane helix</keyword>
<feature type="domain" description="Cation/H(+) antiporter C-terminal" evidence="16">
    <location>
        <begin position="652"/>
        <end position="817"/>
    </location>
</feature>
<dbReference type="InParanoid" id="A0A1D6QMY8"/>
<evidence type="ECO:0000256" key="12">
    <source>
        <dbReference type="ARBA" id="ARBA00054890"/>
    </source>
</evidence>
<dbReference type="Gene3D" id="1.20.1530.20">
    <property type="match status" value="1"/>
</dbReference>
<dbReference type="InterPro" id="IPR057290">
    <property type="entry name" value="CHX17_C"/>
</dbReference>
<dbReference type="GO" id="GO:1902600">
    <property type="term" value="P:proton transmembrane transport"/>
    <property type="evidence" value="ECO:0007669"/>
    <property type="project" value="InterPro"/>
</dbReference>
<dbReference type="PANTHER" id="PTHR32468:SF31">
    <property type="entry name" value="CATION_H(+) ANTIPORTER 1"/>
    <property type="match status" value="1"/>
</dbReference>
<protein>
    <submittedName>
        <fullName evidence="17">Cation/H(+) antiporter 1</fullName>
    </submittedName>
</protein>
<dbReference type="GO" id="GO:0006813">
    <property type="term" value="P:potassium ion transport"/>
    <property type="evidence" value="ECO:0007669"/>
    <property type="project" value="UniProtKB-KW"/>
</dbReference>
<sequence>MARSFNICPQIDPLVVTRVPGVALDMLFLVIIQALAVILLAKFIHLFLQRYNQPSAVSQILAGVAVGGMGLRNAILHVDVDDVEDMYGGYITLARVVYMFLVGLDLDLAALRNSTRRCVALAYATVAASLLVAAIVSSGMYGSMMHSPVKTPELLAATLMLALTNTSSITISRIAGELNLTVTENGRLLVAAAIITNLICVVGDSVLSSTALAKEKSQDLYHTSPQIKKGFLALAVAGVAVWQVRPVVTRINQRNVGQHHVRSRDLVIILLGIWFISNIQQLLGFDGMPTSLALGMAFPREGPAARSVADALMPPVNGLVLPFYFATIGMRLDYNSMSGAIIVPGLLLTLLGLVAKAIGATAASTYLNIPISDALRYSVLLNVKGHVDTMNMKFAKSEGVGSYSAQVWAEQALYAMIIGNLISTIIAGPAAAAVLSREKEEYKTRHQAMESLSAEKELRMLVCAHSAHAAPGVLSLVELLVITPHEQPAVPVLHFFEAPRDRSARTPYHQRTRGDEGAEDKGGPDPVTQMNMVVDVFSKTTGISFRQIDVVSLGASRDAAVACRGAEEAHASLLLLPCYKEQRFDGKMACRLEERWKLNHDVLERAPCTVGLLVDRPYRGGGTSFQTPIDIAPETGRTLVHPCSDRTVTHVIAAVFLGGPDDREAVSFACRLAEHPAIGLTVFRFVKRSTYDTVTSSTSRAAAAVAAGGDELDVPFKEGHVDERFLWRFYENYASRELAMYVEKVVESPADVVETLEGMSGMFSLVVLGRGGRQPVELMAGLERWSEAGSEIGPVGEILASHESLEMGSVLVMQQHTVALSPPCQ</sequence>
<evidence type="ECO:0000256" key="8">
    <source>
        <dbReference type="ARBA" id="ARBA00022989"/>
    </source>
</evidence>
<evidence type="ECO:0000256" key="6">
    <source>
        <dbReference type="ARBA" id="ARBA00022692"/>
    </source>
</evidence>
<keyword evidence="6 14" id="KW-0812">Transmembrane</keyword>
<evidence type="ECO:0000256" key="5">
    <source>
        <dbReference type="ARBA" id="ARBA00022538"/>
    </source>
</evidence>
<dbReference type="ExpressionAtlas" id="A0A1D6QMY8">
    <property type="expression patterns" value="baseline"/>
</dbReference>
<dbReference type="FunFam" id="1.20.1530.20:FF:000019">
    <property type="entry name" value="Cation/H(+) antiporter 1"/>
    <property type="match status" value="1"/>
</dbReference>
<evidence type="ECO:0000256" key="2">
    <source>
        <dbReference type="ARBA" id="ARBA00004119"/>
    </source>
</evidence>
<keyword evidence="9" id="KW-0406">Ion transport</keyword>
<comment type="function">
    <text evidence="1">May function as sodium-coupled metabolite transporter across the chloroplast envelope.</text>
</comment>
<dbReference type="InterPro" id="IPR038770">
    <property type="entry name" value="Na+/solute_symporter_sf"/>
</dbReference>
<evidence type="ECO:0000256" key="14">
    <source>
        <dbReference type="SAM" id="Phobius"/>
    </source>
</evidence>
<dbReference type="GO" id="GO:0009941">
    <property type="term" value="C:chloroplast envelope"/>
    <property type="evidence" value="ECO:0007669"/>
    <property type="project" value="UniProtKB-SubCell"/>
</dbReference>
<keyword evidence="7" id="KW-0630">Potassium</keyword>
<feature type="transmembrane region" description="Helical" evidence="14">
    <location>
        <begin position="154"/>
        <end position="176"/>
    </location>
</feature>
<evidence type="ECO:0000256" key="9">
    <source>
        <dbReference type="ARBA" id="ARBA00023065"/>
    </source>
</evidence>
<dbReference type="Pfam" id="PF00999">
    <property type="entry name" value="Na_H_Exchanger"/>
    <property type="match status" value="1"/>
</dbReference>
<reference evidence="17" key="1">
    <citation type="submission" date="2015-12" db="EMBL/GenBank/DDBJ databases">
        <title>Update maize B73 reference genome by single molecule sequencing technologies.</title>
        <authorList>
            <consortium name="Maize Genome Sequencing Project"/>
            <person name="Ware D."/>
        </authorList>
    </citation>
    <scope>NUCLEOTIDE SEQUENCE</scope>
    <source>
        <tissue evidence="17">Seedling</tissue>
    </source>
</reference>
<dbReference type="GO" id="GO:0016020">
    <property type="term" value="C:membrane"/>
    <property type="evidence" value="ECO:0007669"/>
    <property type="project" value="UniProtKB-SubCell"/>
</dbReference>
<evidence type="ECO:0000256" key="11">
    <source>
        <dbReference type="ARBA" id="ARBA00038341"/>
    </source>
</evidence>
<proteinExistence type="inferred from homology"/>
<feature type="transmembrane region" description="Helical" evidence="14">
    <location>
        <begin position="56"/>
        <end position="75"/>
    </location>
</feature>
<evidence type="ECO:0000256" key="13">
    <source>
        <dbReference type="SAM" id="MobiDB-lite"/>
    </source>
</evidence>
<comment type="function">
    <text evidence="12">May operate as a cation/H(+) antiporter.</text>
</comment>
<dbReference type="AlphaFoldDB" id="A0A1D6QMY8"/>
<dbReference type="InterPro" id="IPR050794">
    <property type="entry name" value="CPA2_transporter"/>
</dbReference>
<feature type="transmembrane region" description="Helical" evidence="14">
    <location>
        <begin position="227"/>
        <end position="245"/>
    </location>
</feature>
<evidence type="ECO:0000259" key="16">
    <source>
        <dbReference type="Pfam" id="PF23259"/>
    </source>
</evidence>
<dbReference type="OMA" id="VMEPDKQ"/>
<evidence type="ECO:0000256" key="10">
    <source>
        <dbReference type="ARBA" id="ARBA00023136"/>
    </source>
</evidence>
<dbReference type="SMR" id="A0A1D6QMY8"/>
<dbReference type="EMBL" id="CM000780">
    <property type="protein sequence ID" value="AQK59011.1"/>
    <property type="molecule type" value="Genomic_DNA"/>
</dbReference>
<evidence type="ECO:0000313" key="17">
    <source>
        <dbReference type="EMBL" id="AQK59011.1"/>
    </source>
</evidence>
<dbReference type="InterPro" id="IPR006153">
    <property type="entry name" value="Cation/H_exchanger_TM"/>
</dbReference>
<feature type="domain" description="Cation/H+ exchanger transmembrane" evidence="15">
    <location>
        <begin position="38"/>
        <end position="435"/>
    </location>
</feature>
<dbReference type="Pfam" id="PF23259">
    <property type="entry name" value="CHX17_C"/>
    <property type="match status" value="1"/>
</dbReference>
<gene>
    <name evidence="17" type="ORF">ZEAMMB73_Zm00001d053237</name>
</gene>
<dbReference type="GO" id="GO:0015297">
    <property type="term" value="F:antiporter activity"/>
    <property type="evidence" value="ECO:0007669"/>
    <property type="project" value="InterPro"/>
</dbReference>
<feature type="transmembrane region" description="Helical" evidence="14">
    <location>
        <begin position="412"/>
        <end position="435"/>
    </location>
</feature>
<keyword evidence="10 14" id="KW-0472">Membrane</keyword>
<evidence type="ECO:0000259" key="15">
    <source>
        <dbReference type="Pfam" id="PF00999"/>
    </source>
</evidence>
<dbReference type="PANTHER" id="PTHR32468">
    <property type="entry name" value="CATION/H + ANTIPORTER"/>
    <property type="match status" value="1"/>
</dbReference>
<evidence type="ECO:0000256" key="7">
    <source>
        <dbReference type="ARBA" id="ARBA00022958"/>
    </source>
</evidence>
<name>A0A1D6QMY8_MAIZE</name>
<feature type="transmembrane region" description="Helical" evidence="14">
    <location>
        <begin position="87"/>
        <end position="106"/>
    </location>
</feature>
<feature type="transmembrane region" description="Helical" evidence="14">
    <location>
        <begin position="22"/>
        <end position="44"/>
    </location>
</feature>
<keyword evidence="4" id="KW-0813">Transport</keyword>
<feature type="transmembrane region" description="Helical" evidence="14">
    <location>
        <begin position="337"/>
        <end position="358"/>
    </location>
</feature>
<feature type="transmembrane region" description="Helical" evidence="14">
    <location>
        <begin position="188"/>
        <end position="207"/>
    </location>
</feature>
<evidence type="ECO:0000256" key="4">
    <source>
        <dbReference type="ARBA" id="ARBA00022448"/>
    </source>
</evidence>
<feature type="compositionally biased region" description="Basic and acidic residues" evidence="13">
    <location>
        <begin position="512"/>
        <end position="523"/>
    </location>
</feature>
<evidence type="ECO:0000256" key="3">
    <source>
        <dbReference type="ARBA" id="ARBA00004141"/>
    </source>
</evidence>